<accession>A0A542ZTN6</accession>
<protein>
    <recommendedName>
        <fullName evidence="5">DUF2530 domain-containing protein</fullName>
    </recommendedName>
</protein>
<keyword evidence="2" id="KW-0812">Transmembrane</keyword>
<dbReference type="Proteomes" id="UP000315389">
    <property type="component" value="Unassembled WGS sequence"/>
</dbReference>
<evidence type="ECO:0008006" key="5">
    <source>
        <dbReference type="Google" id="ProtNLM"/>
    </source>
</evidence>
<name>A0A542ZTN6_RARFA</name>
<organism evidence="3 4">
    <name type="scientific">Rarobacter faecitabidus</name>
    <dbReference type="NCBI Taxonomy" id="13243"/>
    <lineage>
        <taxon>Bacteria</taxon>
        <taxon>Bacillati</taxon>
        <taxon>Actinomycetota</taxon>
        <taxon>Actinomycetes</taxon>
        <taxon>Micrococcales</taxon>
        <taxon>Rarobacteraceae</taxon>
        <taxon>Rarobacter</taxon>
    </lineage>
</organism>
<proteinExistence type="predicted"/>
<feature type="transmembrane region" description="Helical" evidence="2">
    <location>
        <begin position="44"/>
        <end position="65"/>
    </location>
</feature>
<feature type="transmembrane region" description="Helical" evidence="2">
    <location>
        <begin position="77"/>
        <end position="94"/>
    </location>
</feature>
<keyword evidence="2" id="KW-0472">Membrane</keyword>
<sequence>MYRYGDTVNEHTSDHLADPHGSSQRHQGAKSEPIPAEQVDLHRVFFWGTVAWAIVFLFAWGMTLIDARWLGSELKLPWISGVGVIVGIISLAWLRKSRQAGSARARK</sequence>
<keyword evidence="2" id="KW-1133">Transmembrane helix</keyword>
<dbReference type="AlphaFoldDB" id="A0A542ZTN6"/>
<comment type="caution">
    <text evidence="3">The sequence shown here is derived from an EMBL/GenBank/DDBJ whole genome shotgun (WGS) entry which is preliminary data.</text>
</comment>
<evidence type="ECO:0000256" key="1">
    <source>
        <dbReference type="SAM" id="MobiDB-lite"/>
    </source>
</evidence>
<reference evidence="3 4" key="1">
    <citation type="submission" date="2019-06" db="EMBL/GenBank/DDBJ databases">
        <title>Sequencing the genomes of 1000 actinobacteria strains.</title>
        <authorList>
            <person name="Klenk H.-P."/>
        </authorList>
    </citation>
    <scope>NUCLEOTIDE SEQUENCE [LARGE SCALE GENOMIC DNA]</scope>
    <source>
        <strain evidence="3 4">DSM 4813</strain>
    </source>
</reference>
<feature type="compositionally biased region" description="Basic and acidic residues" evidence="1">
    <location>
        <begin position="8"/>
        <end position="18"/>
    </location>
</feature>
<gene>
    <name evidence="3" type="ORF">FB461_0192</name>
</gene>
<evidence type="ECO:0000313" key="3">
    <source>
        <dbReference type="EMBL" id="TQL63722.1"/>
    </source>
</evidence>
<keyword evidence="4" id="KW-1185">Reference proteome</keyword>
<dbReference type="EMBL" id="VFOS01000001">
    <property type="protein sequence ID" value="TQL63722.1"/>
    <property type="molecule type" value="Genomic_DNA"/>
</dbReference>
<feature type="region of interest" description="Disordered" evidence="1">
    <location>
        <begin position="1"/>
        <end position="33"/>
    </location>
</feature>
<evidence type="ECO:0000256" key="2">
    <source>
        <dbReference type="SAM" id="Phobius"/>
    </source>
</evidence>
<evidence type="ECO:0000313" key="4">
    <source>
        <dbReference type="Proteomes" id="UP000315389"/>
    </source>
</evidence>